<dbReference type="Gene3D" id="3.10.450.40">
    <property type="match status" value="1"/>
</dbReference>
<keyword evidence="2" id="KW-1185">Reference proteome</keyword>
<dbReference type="SUPFAM" id="SSF160719">
    <property type="entry name" value="gpW/gp25-like"/>
    <property type="match status" value="1"/>
</dbReference>
<dbReference type="RefSeq" id="WP_211864666.1">
    <property type="nucleotide sequence ID" value="NZ_JAAEDM010000128.1"/>
</dbReference>
<accession>A0A9X9X4B4</accession>
<sequence>MAAPLRDPLGRDLMVAPFLSATTWDALDLTPTPQGADLAAKVDLQAVEGVDALRQALLLRLLTPLGSLAALGHPDYGSRLHELVGTEFTDAARLRARAFVLQAIAQERRVERVLALTVEKQEPSRPDSLRLSLAVQASGLADPVALGLEVAG</sequence>
<evidence type="ECO:0000313" key="1">
    <source>
        <dbReference type="EMBL" id="MBR0674243.1"/>
    </source>
</evidence>
<evidence type="ECO:0008006" key="3">
    <source>
        <dbReference type="Google" id="ProtNLM"/>
    </source>
</evidence>
<proteinExistence type="predicted"/>
<organism evidence="1 2">
    <name type="scientific">Neoroseomonas soli</name>
    <dbReference type="NCBI Taxonomy" id="1081025"/>
    <lineage>
        <taxon>Bacteria</taxon>
        <taxon>Pseudomonadati</taxon>
        <taxon>Pseudomonadota</taxon>
        <taxon>Alphaproteobacteria</taxon>
        <taxon>Acetobacterales</taxon>
        <taxon>Acetobacteraceae</taxon>
        <taxon>Neoroseomonas</taxon>
    </lineage>
</organism>
<reference evidence="1" key="2">
    <citation type="journal article" date="2021" name="Syst. Appl. Microbiol.">
        <title>Roseomonas hellenica sp. nov., isolated from roots of wild-growing Alkanna tinctoria.</title>
        <authorList>
            <person name="Rat A."/>
            <person name="Naranjo H.D."/>
            <person name="Lebbe L."/>
            <person name="Cnockaert M."/>
            <person name="Krigas N."/>
            <person name="Grigoriadou K."/>
            <person name="Maloupa E."/>
            <person name="Willems A."/>
        </authorList>
    </citation>
    <scope>NUCLEOTIDE SEQUENCE</scope>
    <source>
        <strain evidence="1">LMG 31231</strain>
    </source>
</reference>
<dbReference type="AlphaFoldDB" id="A0A9X9X4B4"/>
<evidence type="ECO:0000313" key="2">
    <source>
        <dbReference type="Proteomes" id="UP001138751"/>
    </source>
</evidence>
<protein>
    <recommendedName>
        <fullName evidence="3">IraD/Gp25-like domain-containing protein</fullName>
    </recommendedName>
</protein>
<dbReference type="EMBL" id="JAAEDM010000128">
    <property type="protein sequence ID" value="MBR0674243.1"/>
    <property type="molecule type" value="Genomic_DNA"/>
</dbReference>
<name>A0A9X9X4B4_9PROT</name>
<dbReference type="Proteomes" id="UP001138751">
    <property type="component" value="Unassembled WGS sequence"/>
</dbReference>
<gene>
    <name evidence="1" type="ORF">GXW76_23930</name>
</gene>
<reference evidence="1" key="1">
    <citation type="submission" date="2020-01" db="EMBL/GenBank/DDBJ databases">
        <authorList>
            <person name="Rat A."/>
        </authorList>
    </citation>
    <scope>NUCLEOTIDE SEQUENCE</scope>
    <source>
        <strain evidence="1">LMG 31231</strain>
    </source>
</reference>
<comment type="caution">
    <text evidence="1">The sequence shown here is derived from an EMBL/GenBank/DDBJ whole genome shotgun (WGS) entry which is preliminary data.</text>
</comment>